<dbReference type="AlphaFoldDB" id="X1GAE1"/>
<proteinExistence type="predicted"/>
<comment type="caution">
    <text evidence="1">The sequence shown here is derived from an EMBL/GenBank/DDBJ whole genome shotgun (WGS) entry which is preliminary data.</text>
</comment>
<feature type="non-terminal residue" evidence="1">
    <location>
        <position position="1"/>
    </location>
</feature>
<protein>
    <submittedName>
        <fullName evidence="1">Uncharacterized protein</fullName>
    </submittedName>
</protein>
<name>X1GAE1_9ZZZZ</name>
<sequence>NGIQALQTLKKGGMAILLGLFETPDVSIPANIFV</sequence>
<reference evidence="1" key="1">
    <citation type="journal article" date="2014" name="Front. Microbiol.">
        <title>High frequency of phylogenetically diverse reductive dehalogenase-homologous genes in deep subseafloor sedimentary metagenomes.</title>
        <authorList>
            <person name="Kawai M."/>
            <person name="Futagami T."/>
            <person name="Toyoda A."/>
            <person name="Takaki Y."/>
            <person name="Nishi S."/>
            <person name="Hori S."/>
            <person name="Arai W."/>
            <person name="Tsubouchi T."/>
            <person name="Morono Y."/>
            <person name="Uchiyama I."/>
            <person name="Ito T."/>
            <person name="Fujiyama A."/>
            <person name="Inagaki F."/>
            <person name="Takami H."/>
        </authorList>
    </citation>
    <scope>NUCLEOTIDE SEQUENCE</scope>
    <source>
        <strain evidence="1">Expedition CK06-06</strain>
    </source>
</reference>
<gene>
    <name evidence="1" type="ORF">S01H4_65911</name>
</gene>
<accession>X1GAE1</accession>
<dbReference type="EMBL" id="BART01040540">
    <property type="protein sequence ID" value="GAH29963.1"/>
    <property type="molecule type" value="Genomic_DNA"/>
</dbReference>
<evidence type="ECO:0000313" key="1">
    <source>
        <dbReference type="EMBL" id="GAH29963.1"/>
    </source>
</evidence>
<organism evidence="1">
    <name type="scientific">marine sediment metagenome</name>
    <dbReference type="NCBI Taxonomy" id="412755"/>
    <lineage>
        <taxon>unclassified sequences</taxon>
        <taxon>metagenomes</taxon>
        <taxon>ecological metagenomes</taxon>
    </lineage>
</organism>